<dbReference type="OrthoDB" id="112037at2"/>
<dbReference type="InParanoid" id="A0A2S8SVR6"/>
<feature type="signal peptide" evidence="1">
    <location>
        <begin position="1"/>
        <end position="28"/>
    </location>
</feature>
<gene>
    <name evidence="2" type="ORF">B1R32_103140</name>
</gene>
<sequence length="690" mass="74578">MFSRRLSPFFLLLPLVSAAPVFTSAARAQTFNFLDDEAEKEGYDVSAQITSAPAEFALSRMENGDGYNLKVAPKSLQLFVTRNKKTKLLAQSPLATKFPANFVAQRRGPRWRFLFNGQTALEAEDDAFLEGQIGTRGAVRDARVQPIEPIKFDDDFMRVASEVAMKDALQNPRAGVKINGLQLTESIWTVASGRFATTGLTENTEAQVAQSANPFAFRPMDLGANLALSGRAFWSDYSAQASIQPQGASEIGLLVYAQDTKNYLGMFWGEKSGPQLRAVVNGQAKILDSAPNFGPFEAHQWNRLRLDVAGGALRGFIDDAEVLRARTGLFGRGQVGLWAKLARPGDEKKSEGALFDDAEVRSISDFSDDFGKIVPGRWTTIAGQWNLTGAASPTDARGAYAVMGEGDWTGYRALGDLRVPRDGAAGLLLHHIAGKGAYWLRVTGSKAKSPGAGRAQILLIQSGKTKILGETNLAIRADNSNLRWSFDDENGYLSAKMGDELIVDAFDVSLPRGRAGITAQNGASAASGENQAQIDEFAVEFPENSSKWAKVPELYEVESQAQTMGGWSTPQGFWVARPGDAKSAGTAPQDATPSNAVWHKGEFFGEEDVNFVLPDLSGDKTMQLIFAGKNGVKLTLVLSQKEGLNAALSNGKRTWNGAAKIATGAKLEIMRRGTFFIVRSGETVLLSARI</sequence>
<proteinExistence type="predicted"/>
<evidence type="ECO:0000256" key="1">
    <source>
        <dbReference type="SAM" id="SignalP"/>
    </source>
</evidence>
<evidence type="ECO:0008006" key="4">
    <source>
        <dbReference type="Google" id="ProtNLM"/>
    </source>
</evidence>
<dbReference type="EMBL" id="NIGF01000003">
    <property type="protein sequence ID" value="PQV64873.1"/>
    <property type="molecule type" value="Genomic_DNA"/>
</dbReference>
<dbReference type="Gene3D" id="2.60.120.560">
    <property type="entry name" value="Exo-inulinase, domain 1"/>
    <property type="match status" value="2"/>
</dbReference>
<dbReference type="Proteomes" id="UP000237684">
    <property type="component" value="Unassembled WGS sequence"/>
</dbReference>
<name>A0A2S8SVR6_9BACT</name>
<organism evidence="2 3">
    <name type="scientific">Abditibacterium utsteinense</name>
    <dbReference type="NCBI Taxonomy" id="1960156"/>
    <lineage>
        <taxon>Bacteria</taxon>
        <taxon>Pseudomonadati</taxon>
        <taxon>Abditibacteriota</taxon>
        <taxon>Abditibacteriia</taxon>
        <taxon>Abditibacteriales</taxon>
        <taxon>Abditibacteriaceae</taxon>
        <taxon>Abditibacterium</taxon>
    </lineage>
</organism>
<keyword evidence="1" id="KW-0732">Signal</keyword>
<accession>A0A2S8SVR6</accession>
<dbReference type="RefSeq" id="WP_105482750.1">
    <property type="nucleotide sequence ID" value="NZ_NIGF01000003.1"/>
</dbReference>
<comment type="caution">
    <text evidence="2">The sequence shown here is derived from an EMBL/GenBank/DDBJ whole genome shotgun (WGS) entry which is preliminary data.</text>
</comment>
<reference evidence="2 3" key="1">
    <citation type="journal article" date="2018" name="Syst. Appl. Microbiol.">
        <title>Abditibacterium utsteinense sp. nov., the first cultivated member of candidate phylum FBP, isolated from ice-free Antarctic soil samples.</title>
        <authorList>
            <person name="Tahon G."/>
            <person name="Tytgat B."/>
            <person name="Lebbe L."/>
            <person name="Carlier A."/>
            <person name="Willems A."/>
        </authorList>
    </citation>
    <scope>NUCLEOTIDE SEQUENCE [LARGE SCALE GENOMIC DNA]</scope>
    <source>
        <strain evidence="2 3">LMG 29911</strain>
    </source>
</reference>
<evidence type="ECO:0000313" key="3">
    <source>
        <dbReference type="Proteomes" id="UP000237684"/>
    </source>
</evidence>
<protein>
    <recommendedName>
        <fullName evidence="4">Concanavalin A-like lectin/glucanases superfamily protein</fullName>
    </recommendedName>
</protein>
<feature type="chain" id="PRO_5015441550" description="Concanavalin A-like lectin/glucanases superfamily protein" evidence="1">
    <location>
        <begin position="29"/>
        <end position="690"/>
    </location>
</feature>
<dbReference type="AlphaFoldDB" id="A0A2S8SVR6"/>
<keyword evidence="3" id="KW-1185">Reference proteome</keyword>
<evidence type="ECO:0000313" key="2">
    <source>
        <dbReference type="EMBL" id="PQV64873.1"/>
    </source>
</evidence>